<dbReference type="GO" id="GO:0042256">
    <property type="term" value="P:cytosolic ribosome assembly"/>
    <property type="evidence" value="ECO:0007669"/>
    <property type="project" value="InterPro"/>
</dbReference>
<evidence type="ECO:0000313" key="3">
    <source>
        <dbReference type="EMBL" id="KUG20941.1"/>
    </source>
</evidence>
<evidence type="ECO:0000256" key="1">
    <source>
        <dbReference type="ARBA" id="ARBA00022540"/>
    </source>
</evidence>
<dbReference type="GO" id="GO:0003743">
    <property type="term" value="F:translation initiation factor activity"/>
    <property type="evidence" value="ECO:0007669"/>
    <property type="project" value="UniProtKB-KW"/>
</dbReference>
<dbReference type="GO" id="GO:0043022">
    <property type="term" value="F:ribosome binding"/>
    <property type="evidence" value="ECO:0007669"/>
    <property type="project" value="InterPro"/>
</dbReference>
<keyword evidence="2" id="KW-0648">Protein biosynthesis</keyword>
<dbReference type="AlphaFoldDB" id="A0A0W8FJ49"/>
<keyword evidence="1 3" id="KW-0396">Initiation factor</keyword>
<comment type="caution">
    <text evidence="3">The sequence shown here is derived from an EMBL/GenBank/DDBJ whole genome shotgun (WGS) entry which is preliminary data.</text>
</comment>
<dbReference type="SMART" id="SM00654">
    <property type="entry name" value="eIF6"/>
    <property type="match status" value="1"/>
</dbReference>
<accession>A0A0W8FJ49</accession>
<dbReference type="InterPro" id="IPR002769">
    <property type="entry name" value="eIF6"/>
</dbReference>
<organism evidence="3">
    <name type="scientific">hydrocarbon metagenome</name>
    <dbReference type="NCBI Taxonomy" id="938273"/>
    <lineage>
        <taxon>unclassified sequences</taxon>
        <taxon>metagenomes</taxon>
        <taxon>ecological metagenomes</taxon>
    </lineage>
</organism>
<dbReference type="Gene3D" id="3.75.10.10">
    <property type="entry name" value="L-arginine/glycine Amidinotransferase, Chain A"/>
    <property type="match status" value="1"/>
</dbReference>
<dbReference type="NCBIfam" id="NF003132">
    <property type="entry name" value="PRK04046.2-4"/>
    <property type="match status" value="1"/>
</dbReference>
<dbReference type="HAMAP" id="MF_00032">
    <property type="entry name" value="eIF_6"/>
    <property type="match status" value="1"/>
</dbReference>
<sequence length="220" mass="22888">MSRTIALAGDPHVGVYSRTFEDIAFVPPGTPQEYCDALREDLGVDLVTTTIQGSAIIGSLLAGNSRGVVVSGLIAGDERTALEDYREVLLLESSMNAAGNVILANDSFAAVHPDMPQEAAEEVGLCLGVPVIRLTLGGIKTVGMAGYATNRGVLVHPRAGEREIALLERVTDLPVGLGSVNMGSGLIGTGLVANSKGYIAGSMTTGFELGRIEEVFGFLE</sequence>
<gene>
    <name evidence="3" type="ORF">ASZ90_009314</name>
</gene>
<dbReference type="Pfam" id="PF01912">
    <property type="entry name" value="eIF-6"/>
    <property type="match status" value="1"/>
</dbReference>
<dbReference type="PIRSF" id="PIRSF006413">
    <property type="entry name" value="IF-6"/>
    <property type="match status" value="1"/>
</dbReference>
<proteinExistence type="inferred from homology"/>
<dbReference type="NCBIfam" id="TIGR00323">
    <property type="entry name" value="eIF-6"/>
    <property type="match status" value="1"/>
</dbReference>
<dbReference type="SUPFAM" id="SSF55909">
    <property type="entry name" value="Pentein"/>
    <property type="match status" value="1"/>
</dbReference>
<reference evidence="3" key="1">
    <citation type="journal article" date="2015" name="Proc. Natl. Acad. Sci. U.S.A.">
        <title>Networks of energetic and metabolic interactions define dynamics in microbial communities.</title>
        <authorList>
            <person name="Embree M."/>
            <person name="Liu J.K."/>
            <person name="Al-Bassam M.M."/>
            <person name="Zengler K."/>
        </authorList>
    </citation>
    <scope>NUCLEOTIDE SEQUENCE</scope>
</reference>
<dbReference type="PANTHER" id="PTHR10784">
    <property type="entry name" value="TRANSLATION INITIATION FACTOR 6"/>
    <property type="match status" value="1"/>
</dbReference>
<protein>
    <submittedName>
        <fullName evidence="3">Eukaryotic translation initiation factor 6</fullName>
    </submittedName>
</protein>
<name>A0A0W8FJ49_9ZZZZ</name>
<dbReference type="EMBL" id="LNQE01001125">
    <property type="protein sequence ID" value="KUG20941.1"/>
    <property type="molecule type" value="Genomic_DNA"/>
</dbReference>
<evidence type="ECO:0000256" key="2">
    <source>
        <dbReference type="ARBA" id="ARBA00022917"/>
    </source>
</evidence>